<evidence type="ECO:0000256" key="4">
    <source>
        <dbReference type="ARBA" id="ARBA00023136"/>
    </source>
</evidence>
<evidence type="ECO:0000256" key="1">
    <source>
        <dbReference type="ARBA" id="ARBA00004127"/>
    </source>
</evidence>
<reference evidence="6 7" key="1">
    <citation type="journal article" date="2019" name="Nat. Ecol. Evol.">
        <title>Megaphylogeny resolves global patterns of mushroom evolution.</title>
        <authorList>
            <person name="Varga T."/>
            <person name="Krizsan K."/>
            <person name="Foldi C."/>
            <person name="Dima B."/>
            <person name="Sanchez-Garcia M."/>
            <person name="Sanchez-Ramirez S."/>
            <person name="Szollosi G.J."/>
            <person name="Szarkandi J.G."/>
            <person name="Papp V."/>
            <person name="Albert L."/>
            <person name="Andreopoulos W."/>
            <person name="Angelini C."/>
            <person name="Antonin V."/>
            <person name="Barry K.W."/>
            <person name="Bougher N.L."/>
            <person name="Buchanan P."/>
            <person name="Buyck B."/>
            <person name="Bense V."/>
            <person name="Catcheside P."/>
            <person name="Chovatia M."/>
            <person name="Cooper J."/>
            <person name="Damon W."/>
            <person name="Desjardin D."/>
            <person name="Finy P."/>
            <person name="Geml J."/>
            <person name="Haridas S."/>
            <person name="Hughes K."/>
            <person name="Justo A."/>
            <person name="Karasinski D."/>
            <person name="Kautmanova I."/>
            <person name="Kiss B."/>
            <person name="Kocsube S."/>
            <person name="Kotiranta H."/>
            <person name="LaButti K.M."/>
            <person name="Lechner B.E."/>
            <person name="Liimatainen K."/>
            <person name="Lipzen A."/>
            <person name="Lukacs Z."/>
            <person name="Mihaltcheva S."/>
            <person name="Morgado L.N."/>
            <person name="Niskanen T."/>
            <person name="Noordeloos M.E."/>
            <person name="Ohm R.A."/>
            <person name="Ortiz-Santana B."/>
            <person name="Ovrebo C."/>
            <person name="Racz N."/>
            <person name="Riley R."/>
            <person name="Savchenko A."/>
            <person name="Shiryaev A."/>
            <person name="Soop K."/>
            <person name="Spirin V."/>
            <person name="Szebenyi C."/>
            <person name="Tomsovsky M."/>
            <person name="Tulloss R.E."/>
            <person name="Uehling J."/>
            <person name="Grigoriev I.V."/>
            <person name="Vagvolgyi C."/>
            <person name="Papp T."/>
            <person name="Martin F.M."/>
            <person name="Miettinen O."/>
            <person name="Hibbett D.S."/>
            <person name="Nagy L.G."/>
        </authorList>
    </citation>
    <scope>NUCLEOTIDE SEQUENCE [LARGE SCALE GENOMIC DNA]</scope>
    <source>
        <strain evidence="6 7">FP101781</strain>
    </source>
</reference>
<keyword evidence="3 5" id="KW-1133">Transmembrane helix</keyword>
<evidence type="ECO:0000313" key="6">
    <source>
        <dbReference type="EMBL" id="TEB08865.1"/>
    </source>
</evidence>
<evidence type="ECO:0000256" key="5">
    <source>
        <dbReference type="SAM" id="Phobius"/>
    </source>
</evidence>
<gene>
    <name evidence="6" type="ORF">FA13DRAFT_1587221</name>
</gene>
<proteinExistence type="predicted"/>
<feature type="non-terminal residue" evidence="6">
    <location>
        <position position="1"/>
    </location>
</feature>
<name>A0A4Y7RIP5_COPMI</name>
<dbReference type="InterPro" id="IPR051076">
    <property type="entry name" value="Golgi_membrane_TVP38/TMEM64"/>
</dbReference>
<dbReference type="GO" id="GO:0012505">
    <property type="term" value="C:endomembrane system"/>
    <property type="evidence" value="ECO:0007669"/>
    <property type="project" value="UniProtKB-SubCell"/>
</dbReference>
<sequence length="101" mass="11870">RTPSPTPSELKELQSGAINWEAMRKWRFWIRREWLCEYYVILVLILVITVLVSVYHKQIVHWLTPAAEWLHNTTGGWLVPIAVLFVISFPPVSLARPEYQL</sequence>
<dbReference type="Proteomes" id="UP000298030">
    <property type="component" value="Unassembled WGS sequence"/>
</dbReference>
<keyword evidence="7" id="KW-1185">Reference proteome</keyword>
<accession>A0A4Y7RIP5</accession>
<protein>
    <submittedName>
        <fullName evidence="6">Uncharacterized protein</fullName>
    </submittedName>
</protein>
<dbReference type="AlphaFoldDB" id="A0A4Y7RIP5"/>
<keyword evidence="4 5" id="KW-0472">Membrane</keyword>
<feature type="transmembrane region" description="Helical" evidence="5">
    <location>
        <begin position="75"/>
        <end position="95"/>
    </location>
</feature>
<evidence type="ECO:0000313" key="7">
    <source>
        <dbReference type="Proteomes" id="UP000298030"/>
    </source>
</evidence>
<evidence type="ECO:0000256" key="2">
    <source>
        <dbReference type="ARBA" id="ARBA00022692"/>
    </source>
</evidence>
<dbReference type="PANTHER" id="PTHR47549">
    <property type="entry name" value="GOLGI APPARATUS MEMBRANE PROTEIN TVP38-RELATED"/>
    <property type="match status" value="1"/>
</dbReference>
<feature type="transmembrane region" description="Helical" evidence="5">
    <location>
        <begin position="34"/>
        <end position="55"/>
    </location>
</feature>
<comment type="subcellular location">
    <subcellularLocation>
        <location evidence="1">Endomembrane system</location>
        <topology evidence="1">Multi-pass membrane protein</topology>
    </subcellularLocation>
</comment>
<organism evidence="6 7">
    <name type="scientific">Coprinellus micaceus</name>
    <name type="common">Glistening ink-cap mushroom</name>
    <name type="synonym">Coprinus micaceus</name>
    <dbReference type="NCBI Taxonomy" id="71717"/>
    <lineage>
        <taxon>Eukaryota</taxon>
        <taxon>Fungi</taxon>
        <taxon>Dikarya</taxon>
        <taxon>Basidiomycota</taxon>
        <taxon>Agaricomycotina</taxon>
        <taxon>Agaricomycetes</taxon>
        <taxon>Agaricomycetidae</taxon>
        <taxon>Agaricales</taxon>
        <taxon>Agaricineae</taxon>
        <taxon>Psathyrellaceae</taxon>
        <taxon>Coprinellus</taxon>
    </lineage>
</organism>
<dbReference type="STRING" id="71717.A0A4Y7RIP5"/>
<dbReference type="OrthoDB" id="166803at2759"/>
<comment type="caution">
    <text evidence="6">The sequence shown here is derived from an EMBL/GenBank/DDBJ whole genome shotgun (WGS) entry which is preliminary data.</text>
</comment>
<evidence type="ECO:0000256" key="3">
    <source>
        <dbReference type="ARBA" id="ARBA00022989"/>
    </source>
</evidence>
<feature type="non-terminal residue" evidence="6">
    <location>
        <position position="101"/>
    </location>
</feature>
<dbReference type="PANTHER" id="PTHR47549:SF2">
    <property type="entry name" value="GOLGI APPARATUS MEMBRANE PROTEIN TVP38"/>
    <property type="match status" value="1"/>
</dbReference>
<keyword evidence="2 5" id="KW-0812">Transmembrane</keyword>
<dbReference type="EMBL" id="QPFP01000537">
    <property type="protein sequence ID" value="TEB08865.1"/>
    <property type="molecule type" value="Genomic_DNA"/>
</dbReference>